<comment type="caution">
    <text evidence="1">The sequence shown here is derived from an EMBL/GenBank/DDBJ whole genome shotgun (WGS) entry which is preliminary data.</text>
</comment>
<name>V7DI76_9PSED</name>
<gene>
    <name evidence="1" type="ORF">O164_01625</name>
</gene>
<organism evidence="1 2">
    <name type="scientific">Pseudomonas taiwanensis SJ9</name>
    <dbReference type="NCBI Taxonomy" id="1388762"/>
    <lineage>
        <taxon>Bacteria</taxon>
        <taxon>Pseudomonadati</taxon>
        <taxon>Pseudomonadota</taxon>
        <taxon>Gammaproteobacteria</taxon>
        <taxon>Pseudomonadales</taxon>
        <taxon>Pseudomonadaceae</taxon>
        <taxon>Pseudomonas</taxon>
    </lineage>
</organism>
<evidence type="ECO:0000313" key="1">
    <source>
        <dbReference type="EMBL" id="ESW41250.1"/>
    </source>
</evidence>
<accession>V7DI76</accession>
<dbReference type="Proteomes" id="UP000018511">
    <property type="component" value="Unassembled WGS sequence"/>
</dbReference>
<evidence type="ECO:0000313" key="2">
    <source>
        <dbReference type="Proteomes" id="UP000018511"/>
    </source>
</evidence>
<protein>
    <submittedName>
        <fullName evidence="1">Uncharacterized protein</fullName>
    </submittedName>
</protein>
<dbReference type="AlphaFoldDB" id="V7DI76"/>
<reference evidence="1 2" key="1">
    <citation type="submission" date="2013-10" db="EMBL/GenBank/DDBJ databases">
        <title>Whole Genome Shotgun Sequence of Pseudomonas taiwanensis SJ9.</title>
        <authorList>
            <person name="Hong S.-J."/>
            <person name="Shin J.-H."/>
        </authorList>
    </citation>
    <scope>NUCLEOTIDE SEQUENCE [LARGE SCALE GENOMIC DNA]</scope>
    <source>
        <strain evidence="1 2">SJ9</strain>
    </source>
</reference>
<sequence length="36" mass="4353">MYRESQQACKLKQAMMESATFFPQYRTITTLFYILI</sequence>
<dbReference type="EMBL" id="AXUP01000010">
    <property type="protein sequence ID" value="ESW41250.1"/>
    <property type="molecule type" value="Genomic_DNA"/>
</dbReference>
<proteinExistence type="predicted"/>